<dbReference type="Pfam" id="PF13030">
    <property type="entry name" value="DUF3891"/>
    <property type="match status" value="1"/>
</dbReference>
<dbReference type="EMBL" id="JACJVR010000054">
    <property type="protein sequence ID" value="MBB6692555.1"/>
    <property type="molecule type" value="Genomic_DNA"/>
</dbReference>
<accession>A0A841TWJ8</accession>
<keyword evidence="2" id="KW-1185">Reference proteome</keyword>
<evidence type="ECO:0000313" key="1">
    <source>
        <dbReference type="EMBL" id="MBB6692555.1"/>
    </source>
</evidence>
<dbReference type="AlphaFoldDB" id="A0A841TWJ8"/>
<comment type="caution">
    <text evidence="1">The sequence shown here is derived from an EMBL/GenBank/DDBJ whole genome shotgun (WGS) entry which is preliminary data.</text>
</comment>
<dbReference type="Proteomes" id="UP000553776">
    <property type="component" value="Unassembled WGS sequence"/>
</dbReference>
<proteinExistence type="predicted"/>
<dbReference type="RefSeq" id="WP_185136542.1">
    <property type="nucleotide sequence ID" value="NZ_BORM01000001.1"/>
</dbReference>
<gene>
    <name evidence="1" type="ORF">H7B90_14190</name>
</gene>
<protein>
    <submittedName>
        <fullName evidence="1">DUF3891 family protein</fullName>
    </submittedName>
</protein>
<organism evidence="1 2">
    <name type="scientific">Cohnella xylanilytica</name>
    <dbReference type="NCBI Taxonomy" id="557555"/>
    <lineage>
        <taxon>Bacteria</taxon>
        <taxon>Bacillati</taxon>
        <taxon>Bacillota</taxon>
        <taxon>Bacilli</taxon>
        <taxon>Bacillales</taxon>
        <taxon>Paenibacillaceae</taxon>
        <taxon>Cohnella</taxon>
    </lineage>
</organism>
<evidence type="ECO:0000313" key="2">
    <source>
        <dbReference type="Proteomes" id="UP000553776"/>
    </source>
</evidence>
<name>A0A841TWJ8_9BACL</name>
<reference evidence="1 2" key="1">
    <citation type="submission" date="2020-08" db="EMBL/GenBank/DDBJ databases">
        <title>Cohnella phylogeny.</title>
        <authorList>
            <person name="Dunlap C."/>
        </authorList>
    </citation>
    <scope>NUCLEOTIDE SEQUENCE [LARGE SCALE GENOMIC DNA]</scope>
    <source>
        <strain evidence="1 2">DSM 25239</strain>
    </source>
</reference>
<dbReference type="InterPro" id="IPR024992">
    <property type="entry name" value="DUF3891"/>
</dbReference>
<sequence>MIVYEREHDYVMVRQTDQSLAAGRIAEQWNEAYFYDSRRFGEVAAAARVLYSGWSKIDVRPSWDGRRQAPQSMANSPLRQRLRAAKRSVHAAEKISPYVALLASLHHTHDPVLESLNVGETNRFLNSERKRQARYKEECGIRDSVSEENLRIHLGMLHFCHYLSLYIAMNEPGSLQENELPWFAERFSRFSAFPFISFQPIRARWLGKQSVGLSHYPLRSDSAVTLKYKAVGKLSIRDFGVGEAYERAPMQEREVSFYPLKAPVLVRFAR</sequence>